<keyword evidence="2" id="KW-0472">Membrane</keyword>
<name>A0ABT8A138_9PROT</name>
<evidence type="ECO:0000256" key="2">
    <source>
        <dbReference type="SAM" id="Phobius"/>
    </source>
</evidence>
<accession>A0ABT8A138</accession>
<feature type="transmembrane region" description="Helical" evidence="2">
    <location>
        <begin position="69"/>
        <end position="87"/>
    </location>
</feature>
<keyword evidence="2" id="KW-1133">Transmembrane helix</keyword>
<reference evidence="4" key="1">
    <citation type="journal article" date="2019" name="Int. J. Syst. Evol. Microbiol.">
        <title>The Global Catalogue of Microorganisms (GCM) 10K type strain sequencing project: providing services to taxonomists for standard genome sequencing and annotation.</title>
        <authorList>
            <consortium name="The Broad Institute Genomics Platform"/>
            <consortium name="The Broad Institute Genome Sequencing Center for Infectious Disease"/>
            <person name="Wu L."/>
            <person name="Ma J."/>
        </authorList>
    </citation>
    <scope>NUCLEOTIDE SEQUENCE [LARGE SCALE GENOMIC DNA]</scope>
    <source>
        <strain evidence="4">CECT 7131</strain>
    </source>
</reference>
<protein>
    <submittedName>
        <fullName evidence="3">AtpZ/AtpI family protein</fullName>
    </submittedName>
</protein>
<sequence length="106" mass="11538">MNERDGFEQRLREARTRQGLDKPSEGGKQGLPPGPMGIGFRVGVELVSALVVGVVIGLMLDRWLGTKPWLFLLFFVAGAAAGVMNIFRLFKPPGSRKTWGRKGPGS</sequence>
<organism evidence="3 4">
    <name type="scientific">Paeniroseomonas aquatica</name>
    <dbReference type="NCBI Taxonomy" id="373043"/>
    <lineage>
        <taxon>Bacteria</taxon>
        <taxon>Pseudomonadati</taxon>
        <taxon>Pseudomonadota</taxon>
        <taxon>Alphaproteobacteria</taxon>
        <taxon>Acetobacterales</taxon>
        <taxon>Acetobacteraceae</taxon>
        <taxon>Paeniroseomonas</taxon>
    </lineage>
</organism>
<dbReference type="Proteomes" id="UP001529369">
    <property type="component" value="Unassembled WGS sequence"/>
</dbReference>
<evidence type="ECO:0000313" key="4">
    <source>
        <dbReference type="Proteomes" id="UP001529369"/>
    </source>
</evidence>
<comment type="caution">
    <text evidence="3">The sequence shown here is derived from an EMBL/GenBank/DDBJ whole genome shotgun (WGS) entry which is preliminary data.</text>
</comment>
<gene>
    <name evidence="3" type="ORF">QWZ14_03495</name>
</gene>
<keyword evidence="4" id="KW-1185">Reference proteome</keyword>
<feature type="compositionally biased region" description="Basic and acidic residues" evidence="1">
    <location>
        <begin position="1"/>
        <end position="25"/>
    </location>
</feature>
<evidence type="ECO:0000256" key="1">
    <source>
        <dbReference type="SAM" id="MobiDB-lite"/>
    </source>
</evidence>
<evidence type="ECO:0000313" key="3">
    <source>
        <dbReference type="EMBL" id="MDN3563437.1"/>
    </source>
</evidence>
<dbReference type="EMBL" id="JAUFPN010000033">
    <property type="protein sequence ID" value="MDN3563437.1"/>
    <property type="molecule type" value="Genomic_DNA"/>
</dbReference>
<feature type="transmembrane region" description="Helical" evidence="2">
    <location>
        <begin position="38"/>
        <end position="57"/>
    </location>
</feature>
<dbReference type="InterPro" id="IPR032820">
    <property type="entry name" value="ATPase_put"/>
</dbReference>
<keyword evidence="2" id="KW-0812">Transmembrane</keyword>
<dbReference type="RefSeq" id="WP_290315178.1">
    <property type="nucleotide sequence ID" value="NZ_JAUFPN010000033.1"/>
</dbReference>
<dbReference type="Pfam" id="PF09527">
    <property type="entry name" value="ATPase_gene1"/>
    <property type="match status" value="1"/>
</dbReference>
<proteinExistence type="predicted"/>
<feature type="region of interest" description="Disordered" evidence="1">
    <location>
        <begin position="1"/>
        <end position="34"/>
    </location>
</feature>